<keyword evidence="3 6" id="KW-0378">Hydrolase</keyword>
<keyword evidence="5" id="KW-0325">Glycoprotein</keyword>
<sequence length="561" mass="63286">MFLKLVFYLTVILLEASCCRSMIKKDPIITVSQGQLKGTIKNLPDGTPYYSFKGIPYAQPPIGKLRFKAPLPPLPWDGIRDASEHGPVCPQYDLSVSKLVEGSEDCLFLNIYSKSIQQNAKIPVMVNIHGGSFMYGSGNTDFAFGPEFLIQHDVILVTLNYRLEVLGFLSLDIPEVPGNAGIKDQVAALRWIKDNIAKFGGDPNKITILGESSGSGAVTHHLLSPMSKDLFHGAIAQSGVCLQEWAIADGAKERAFRVGKVLGKDTKDTNELLEFLRSVPAISLANMTFMTQTSDEKIRGLPVYFVPVIEKKFQNVEAFLTKNPLDILISGKVNKVPLMIGHMSAEGLLLLKDMLDKKETMNPQPSYLVPREIAKVVSQRKLEEFGARIKKYYFGNKEISNETAEAIVNLQTDLHFAYNIHRFAHLYSSTGAPIYMYRFEYDTELNAVKIDLGLQSMKGAAHADDLFYIYYNGFNKDLYTTNQNSKRAIDHVTKLWTDFVKTRNPTPDSSSVKWKRYNTNTKDFMILDEEMRVEQYSERARIEFWDKIYCDGGRPCMEKIN</sequence>
<evidence type="ECO:0000313" key="9">
    <source>
        <dbReference type="RefSeq" id="XP_028040195.1"/>
    </source>
</evidence>
<dbReference type="Proteomes" id="UP000504629">
    <property type="component" value="Unplaced"/>
</dbReference>
<dbReference type="GeneID" id="114250498"/>
<dbReference type="KEGG" id="bman:114250498"/>
<feature type="domain" description="Carboxylesterase type B" evidence="7">
    <location>
        <begin position="26"/>
        <end position="545"/>
    </location>
</feature>
<dbReference type="RefSeq" id="XP_028040195.1">
    <property type="nucleotide sequence ID" value="XM_028184394.1"/>
</dbReference>
<accession>A0A6J2KDX6</accession>
<evidence type="ECO:0000256" key="1">
    <source>
        <dbReference type="ARBA" id="ARBA00005964"/>
    </source>
</evidence>
<dbReference type="InterPro" id="IPR019826">
    <property type="entry name" value="Carboxylesterase_B_AS"/>
</dbReference>
<protein>
    <recommendedName>
        <fullName evidence="6">Carboxylic ester hydrolase</fullName>
        <ecNumber evidence="6">3.1.1.-</ecNumber>
    </recommendedName>
</protein>
<evidence type="ECO:0000256" key="6">
    <source>
        <dbReference type="RuleBase" id="RU361235"/>
    </source>
</evidence>
<keyword evidence="4" id="KW-1015">Disulfide bond</keyword>
<dbReference type="SUPFAM" id="SSF53474">
    <property type="entry name" value="alpha/beta-Hydrolases"/>
    <property type="match status" value="1"/>
</dbReference>
<name>A0A6J2KDX6_BOMMA</name>
<dbReference type="InterPro" id="IPR029058">
    <property type="entry name" value="AB_hydrolase_fold"/>
</dbReference>
<gene>
    <name evidence="9" type="primary">LOC114250498</name>
</gene>
<dbReference type="InterPro" id="IPR002018">
    <property type="entry name" value="CarbesteraseB"/>
</dbReference>
<comment type="similarity">
    <text evidence="1 6">Belongs to the type-B carboxylesterase/lipase family.</text>
</comment>
<dbReference type="Pfam" id="PF00135">
    <property type="entry name" value="COesterase"/>
    <property type="match status" value="1"/>
</dbReference>
<keyword evidence="6" id="KW-0732">Signal</keyword>
<evidence type="ECO:0000256" key="4">
    <source>
        <dbReference type="ARBA" id="ARBA00023157"/>
    </source>
</evidence>
<dbReference type="SMR" id="A0A6J2KDX6"/>
<dbReference type="PROSITE" id="PS00122">
    <property type="entry name" value="CARBOXYLESTERASE_B_1"/>
    <property type="match status" value="1"/>
</dbReference>
<organism evidence="8 9">
    <name type="scientific">Bombyx mandarina</name>
    <name type="common">Wild silk moth</name>
    <name type="synonym">Wild silkworm</name>
    <dbReference type="NCBI Taxonomy" id="7092"/>
    <lineage>
        <taxon>Eukaryota</taxon>
        <taxon>Metazoa</taxon>
        <taxon>Ecdysozoa</taxon>
        <taxon>Arthropoda</taxon>
        <taxon>Hexapoda</taxon>
        <taxon>Insecta</taxon>
        <taxon>Pterygota</taxon>
        <taxon>Neoptera</taxon>
        <taxon>Endopterygota</taxon>
        <taxon>Lepidoptera</taxon>
        <taxon>Glossata</taxon>
        <taxon>Ditrysia</taxon>
        <taxon>Bombycoidea</taxon>
        <taxon>Bombycidae</taxon>
        <taxon>Bombycinae</taxon>
        <taxon>Bombyx</taxon>
    </lineage>
</organism>
<proteinExistence type="inferred from homology"/>
<evidence type="ECO:0000256" key="3">
    <source>
        <dbReference type="ARBA" id="ARBA00022801"/>
    </source>
</evidence>
<dbReference type="AlphaFoldDB" id="A0A6J2KDX6"/>
<evidence type="ECO:0000313" key="8">
    <source>
        <dbReference type="Proteomes" id="UP000504629"/>
    </source>
</evidence>
<dbReference type="GO" id="GO:0052689">
    <property type="term" value="F:carboxylic ester hydrolase activity"/>
    <property type="evidence" value="ECO:0007669"/>
    <property type="project" value="UniProtKB-KW"/>
</dbReference>
<feature type="chain" id="PRO_5027153653" description="Carboxylic ester hydrolase" evidence="6">
    <location>
        <begin position="22"/>
        <end position="561"/>
    </location>
</feature>
<evidence type="ECO:0000256" key="2">
    <source>
        <dbReference type="ARBA" id="ARBA00022487"/>
    </source>
</evidence>
<reference evidence="9" key="1">
    <citation type="submission" date="2025-08" db="UniProtKB">
        <authorList>
            <consortium name="RefSeq"/>
        </authorList>
    </citation>
    <scope>IDENTIFICATION</scope>
    <source>
        <tissue evidence="9">Silk gland</tissue>
    </source>
</reference>
<dbReference type="Gene3D" id="3.40.50.1820">
    <property type="entry name" value="alpha/beta hydrolase"/>
    <property type="match status" value="1"/>
</dbReference>
<evidence type="ECO:0000256" key="5">
    <source>
        <dbReference type="ARBA" id="ARBA00023180"/>
    </source>
</evidence>
<feature type="signal peptide" evidence="6">
    <location>
        <begin position="1"/>
        <end position="21"/>
    </location>
</feature>
<keyword evidence="2" id="KW-0719">Serine esterase</keyword>
<evidence type="ECO:0000259" key="7">
    <source>
        <dbReference type="Pfam" id="PF00135"/>
    </source>
</evidence>
<keyword evidence="8" id="KW-1185">Reference proteome</keyword>
<dbReference type="PANTHER" id="PTHR11559">
    <property type="entry name" value="CARBOXYLESTERASE"/>
    <property type="match status" value="1"/>
</dbReference>
<dbReference type="EC" id="3.1.1.-" evidence="6"/>
<dbReference type="InterPro" id="IPR050309">
    <property type="entry name" value="Type-B_Carboxylest/Lipase"/>
</dbReference>
<dbReference type="OrthoDB" id="19653at2759"/>